<evidence type="ECO:0000313" key="10">
    <source>
        <dbReference type="Proteomes" id="UP001175226"/>
    </source>
</evidence>
<dbReference type="InterPro" id="IPR020471">
    <property type="entry name" value="AKR"/>
</dbReference>
<evidence type="ECO:0000256" key="5">
    <source>
        <dbReference type="PIRSR" id="PIRSR000097-2"/>
    </source>
</evidence>
<dbReference type="Pfam" id="PF00248">
    <property type="entry name" value="Aldo_ket_red"/>
    <property type="match status" value="1"/>
</dbReference>
<evidence type="ECO:0000256" key="3">
    <source>
        <dbReference type="ARBA" id="ARBA00023002"/>
    </source>
</evidence>
<dbReference type="AlphaFoldDB" id="A0AA39MLV8"/>
<reference evidence="9" key="1">
    <citation type="submission" date="2023-06" db="EMBL/GenBank/DDBJ databases">
        <authorList>
            <consortium name="Lawrence Berkeley National Laboratory"/>
            <person name="Ahrendt S."/>
            <person name="Sahu N."/>
            <person name="Indic B."/>
            <person name="Wong-Bajracharya J."/>
            <person name="Merenyi Z."/>
            <person name="Ke H.-M."/>
            <person name="Monk M."/>
            <person name="Kocsube S."/>
            <person name="Drula E."/>
            <person name="Lipzen A."/>
            <person name="Balint B."/>
            <person name="Henrissat B."/>
            <person name="Andreopoulos B."/>
            <person name="Martin F.M."/>
            <person name="Harder C.B."/>
            <person name="Rigling D."/>
            <person name="Ford K.L."/>
            <person name="Foster G.D."/>
            <person name="Pangilinan J."/>
            <person name="Papanicolaou A."/>
            <person name="Barry K."/>
            <person name="LaButti K."/>
            <person name="Viragh M."/>
            <person name="Koriabine M."/>
            <person name="Yan M."/>
            <person name="Riley R."/>
            <person name="Champramary S."/>
            <person name="Plett K.L."/>
            <person name="Tsai I.J."/>
            <person name="Slot J."/>
            <person name="Sipos G."/>
            <person name="Plett J."/>
            <person name="Nagy L.G."/>
            <person name="Grigoriev I.V."/>
        </authorList>
    </citation>
    <scope>NUCLEOTIDE SEQUENCE</scope>
    <source>
        <strain evidence="9">FPL87.14</strain>
    </source>
</reference>
<dbReference type="PANTHER" id="PTHR43827:SF3">
    <property type="entry name" value="NADP-DEPENDENT OXIDOREDUCTASE DOMAIN-CONTAINING PROTEIN"/>
    <property type="match status" value="1"/>
</dbReference>
<dbReference type="EMBL" id="JAUEPT010000043">
    <property type="protein sequence ID" value="KAK0438469.1"/>
    <property type="molecule type" value="Genomic_DNA"/>
</dbReference>
<evidence type="ECO:0000256" key="4">
    <source>
        <dbReference type="PIRSR" id="PIRSR000097-1"/>
    </source>
</evidence>
<keyword evidence="10" id="KW-1185">Reference proteome</keyword>
<comment type="caution">
    <text evidence="9">The sequence shown here is derived from an EMBL/GenBank/DDBJ whole genome shotgun (WGS) entry which is preliminary data.</text>
</comment>
<feature type="compositionally biased region" description="Basic and acidic residues" evidence="7">
    <location>
        <begin position="1"/>
        <end position="14"/>
    </location>
</feature>
<accession>A0AA39MLV8</accession>
<dbReference type="PIRSF" id="PIRSF000097">
    <property type="entry name" value="AKR"/>
    <property type="match status" value="1"/>
</dbReference>
<evidence type="ECO:0000313" key="9">
    <source>
        <dbReference type="EMBL" id="KAK0438469.1"/>
    </source>
</evidence>
<dbReference type="InterPro" id="IPR018170">
    <property type="entry name" value="Aldo/ket_reductase_CS"/>
</dbReference>
<gene>
    <name evidence="9" type="ORF">EV421DRAFT_2059873</name>
</gene>
<feature type="site" description="Lowers pKa of active site Tyr" evidence="6">
    <location>
        <position position="101"/>
    </location>
</feature>
<feature type="compositionally biased region" description="Polar residues" evidence="7">
    <location>
        <begin position="15"/>
        <end position="26"/>
    </location>
</feature>
<dbReference type="PRINTS" id="PR00069">
    <property type="entry name" value="ALDKETRDTASE"/>
</dbReference>
<protein>
    <submittedName>
        <fullName evidence="9">NADP-dependent oxidoreductase domain-containing protein</fullName>
    </submittedName>
</protein>
<name>A0AA39MLV8_9AGAR</name>
<dbReference type="InterPro" id="IPR036812">
    <property type="entry name" value="NAD(P)_OxRdtase_dom_sf"/>
</dbReference>
<evidence type="ECO:0000256" key="1">
    <source>
        <dbReference type="ARBA" id="ARBA00007905"/>
    </source>
</evidence>
<sequence length="348" mass="38402">MSIKPRADFSEHSRTSPSTSMSQIPQVELNNGTTIPIIGIGGGPSALTVEACEAAKKWISTAIQAGYRHIDTALIYGTEKVIGEAIRESGIPRDEFFITTKLPFNCQDRVAESFDLSLKNLGVDYVDLYLLHWPMTIPYRDAWMDFPLGPDGSVITVDSPTFNESYSEIEKIYASGRAKAIGVSNFSIKTLEELLQTATVVPAVNQIERHPYLTESALIAYHKKKGIATEAYSPGGEHAIAFHPFFSSDSSLHAGNKNAIREDPVINEIAAKHGVSPTQVILAWHTAGGVIIVPKSENEQRQKDNMTLPALDEEDLKKIDGLDRGERLCYEIDKNGKVWGWSTERLGW</sequence>
<evidence type="ECO:0000256" key="6">
    <source>
        <dbReference type="PIRSR" id="PIRSR000097-3"/>
    </source>
</evidence>
<dbReference type="GO" id="GO:0016616">
    <property type="term" value="F:oxidoreductase activity, acting on the CH-OH group of donors, NAD or NADP as acceptor"/>
    <property type="evidence" value="ECO:0007669"/>
    <property type="project" value="UniProtKB-ARBA"/>
</dbReference>
<evidence type="ECO:0000259" key="8">
    <source>
        <dbReference type="Pfam" id="PF00248"/>
    </source>
</evidence>
<dbReference type="PROSITE" id="PS00798">
    <property type="entry name" value="ALDOKETO_REDUCTASE_1"/>
    <property type="match status" value="1"/>
</dbReference>
<evidence type="ECO:0000256" key="2">
    <source>
        <dbReference type="ARBA" id="ARBA00022857"/>
    </source>
</evidence>
<dbReference type="Proteomes" id="UP001175226">
    <property type="component" value="Unassembled WGS sequence"/>
</dbReference>
<feature type="domain" description="NADP-dependent oxidoreductase" evidence="8">
    <location>
        <begin position="53"/>
        <end position="323"/>
    </location>
</feature>
<dbReference type="PANTHER" id="PTHR43827">
    <property type="entry name" value="2,5-DIKETO-D-GLUCONIC ACID REDUCTASE"/>
    <property type="match status" value="1"/>
</dbReference>
<dbReference type="FunFam" id="3.20.20.100:FF:000002">
    <property type="entry name" value="2,5-diketo-D-gluconic acid reductase A"/>
    <property type="match status" value="1"/>
</dbReference>
<proteinExistence type="inferred from homology"/>
<organism evidence="9 10">
    <name type="scientific">Armillaria borealis</name>
    <dbReference type="NCBI Taxonomy" id="47425"/>
    <lineage>
        <taxon>Eukaryota</taxon>
        <taxon>Fungi</taxon>
        <taxon>Dikarya</taxon>
        <taxon>Basidiomycota</taxon>
        <taxon>Agaricomycotina</taxon>
        <taxon>Agaricomycetes</taxon>
        <taxon>Agaricomycetidae</taxon>
        <taxon>Agaricales</taxon>
        <taxon>Marasmiineae</taxon>
        <taxon>Physalacriaceae</taxon>
        <taxon>Armillaria</taxon>
    </lineage>
</organism>
<keyword evidence="2" id="KW-0521">NADP</keyword>
<feature type="binding site" evidence="5">
    <location>
        <position position="132"/>
    </location>
    <ligand>
        <name>substrate</name>
    </ligand>
</feature>
<dbReference type="Gene3D" id="3.20.20.100">
    <property type="entry name" value="NADP-dependent oxidoreductase domain"/>
    <property type="match status" value="1"/>
</dbReference>
<feature type="region of interest" description="Disordered" evidence="7">
    <location>
        <begin position="1"/>
        <end position="26"/>
    </location>
</feature>
<dbReference type="PROSITE" id="PS00062">
    <property type="entry name" value="ALDOKETO_REDUCTASE_2"/>
    <property type="match status" value="1"/>
</dbReference>
<dbReference type="CDD" id="cd19071">
    <property type="entry name" value="AKR_AKR1-5-like"/>
    <property type="match status" value="1"/>
</dbReference>
<dbReference type="SUPFAM" id="SSF51430">
    <property type="entry name" value="NAD(P)-linked oxidoreductase"/>
    <property type="match status" value="1"/>
</dbReference>
<dbReference type="InterPro" id="IPR023210">
    <property type="entry name" value="NADP_OxRdtase_dom"/>
</dbReference>
<feature type="active site" description="Proton donor" evidence="4">
    <location>
        <position position="76"/>
    </location>
</feature>
<comment type="similarity">
    <text evidence="1">Belongs to the aldo/keto reductase family.</text>
</comment>
<keyword evidence="3" id="KW-0560">Oxidoreductase</keyword>
<evidence type="ECO:0000256" key="7">
    <source>
        <dbReference type="SAM" id="MobiDB-lite"/>
    </source>
</evidence>